<dbReference type="InterPro" id="IPR020846">
    <property type="entry name" value="MFS_dom"/>
</dbReference>
<feature type="transmembrane region" description="Helical" evidence="5">
    <location>
        <begin position="319"/>
        <end position="340"/>
    </location>
</feature>
<gene>
    <name evidence="7" type="ORF">HMPREF0762_01447</name>
</gene>
<dbReference type="PROSITE" id="PS50850">
    <property type="entry name" value="MFS"/>
    <property type="match status" value="1"/>
</dbReference>
<comment type="caution">
    <text evidence="7">The sequence shown here is derived from an EMBL/GenBank/DDBJ whole genome shotgun (WGS) entry which is preliminary data.</text>
</comment>
<dbReference type="STRING" id="649764.HMPREF0762_01447"/>
<dbReference type="GO" id="GO:0022857">
    <property type="term" value="F:transmembrane transporter activity"/>
    <property type="evidence" value="ECO:0007669"/>
    <property type="project" value="InterPro"/>
</dbReference>
<evidence type="ECO:0000256" key="2">
    <source>
        <dbReference type="ARBA" id="ARBA00022692"/>
    </source>
</evidence>
<feature type="transmembrane region" description="Helical" evidence="5">
    <location>
        <begin position="226"/>
        <end position="244"/>
    </location>
</feature>
<evidence type="ECO:0000313" key="8">
    <source>
        <dbReference type="Proteomes" id="UP000006001"/>
    </source>
</evidence>
<comment type="subcellular location">
    <subcellularLocation>
        <location evidence="1">Cell membrane</location>
        <topology evidence="1">Multi-pass membrane protein</topology>
    </subcellularLocation>
</comment>
<feature type="domain" description="Major facilitator superfamily (MFS) profile" evidence="6">
    <location>
        <begin position="17"/>
        <end position="406"/>
    </location>
</feature>
<dbReference type="GeneID" id="85008407"/>
<dbReference type="SUPFAM" id="SSF103473">
    <property type="entry name" value="MFS general substrate transporter"/>
    <property type="match status" value="1"/>
</dbReference>
<dbReference type="PANTHER" id="PTHR23546">
    <property type="entry name" value="TRANSPORT PROTEIN"/>
    <property type="match status" value="1"/>
</dbReference>
<reference evidence="7" key="1">
    <citation type="submission" date="2009-10" db="EMBL/GenBank/DDBJ databases">
        <authorList>
            <person name="Weinstock G."/>
            <person name="Sodergren E."/>
            <person name="Clifton S."/>
            <person name="Fulton L."/>
            <person name="Fulton B."/>
            <person name="Courtney L."/>
            <person name="Fronick C."/>
            <person name="Harrison M."/>
            <person name="Strong C."/>
            <person name="Farmer C."/>
            <person name="Delahaunty K."/>
            <person name="Markovic C."/>
            <person name="Hall O."/>
            <person name="Minx P."/>
            <person name="Tomlinson C."/>
            <person name="Mitreva M."/>
            <person name="Nelson J."/>
            <person name="Hou S."/>
            <person name="Wollam A."/>
            <person name="Pepin K.H."/>
            <person name="Johnson M."/>
            <person name="Bhonagiri V."/>
            <person name="Nash W.E."/>
            <person name="Warren W."/>
            <person name="Chinwalla A."/>
            <person name="Mardis E.R."/>
            <person name="Wilson R.K."/>
        </authorList>
    </citation>
    <scope>NUCLEOTIDE SEQUENCE [LARGE SCALE GENOMIC DNA]</scope>
    <source>
        <strain evidence="7">ATCC 700122</strain>
    </source>
</reference>
<dbReference type="eggNOG" id="COG2814">
    <property type="taxonomic scope" value="Bacteria"/>
</dbReference>
<dbReference type="HOGENOM" id="CLU_001265_10_11_11"/>
<dbReference type="EMBL" id="ACUX02000014">
    <property type="protein sequence ID" value="EEZ60922.1"/>
    <property type="molecule type" value="Genomic_DNA"/>
</dbReference>
<evidence type="ECO:0000256" key="3">
    <source>
        <dbReference type="ARBA" id="ARBA00022989"/>
    </source>
</evidence>
<accession>D0WHX5</accession>
<keyword evidence="3 5" id="KW-1133">Transmembrane helix</keyword>
<dbReference type="AlphaFoldDB" id="D0WHX5"/>
<organism evidence="7 8">
    <name type="scientific">Slackia exigua (strain ATCC 700122 / DSM 15923 / CIP 105133 / JCM 11022 / KCTC 5966 / S-7)</name>
    <dbReference type="NCBI Taxonomy" id="649764"/>
    <lineage>
        <taxon>Bacteria</taxon>
        <taxon>Bacillati</taxon>
        <taxon>Actinomycetota</taxon>
        <taxon>Coriobacteriia</taxon>
        <taxon>Eggerthellales</taxon>
        <taxon>Eggerthellaceae</taxon>
        <taxon>Slackia</taxon>
    </lineage>
</organism>
<dbReference type="Pfam" id="PF07690">
    <property type="entry name" value="MFS_1"/>
    <property type="match status" value="1"/>
</dbReference>
<name>D0WHX5_SLAES</name>
<dbReference type="OrthoDB" id="9793283at2"/>
<feature type="transmembrane region" description="Helical" evidence="5">
    <location>
        <begin position="183"/>
        <end position="205"/>
    </location>
</feature>
<evidence type="ECO:0000313" key="7">
    <source>
        <dbReference type="EMBL" id="EEZ60922.1"/>
    </source>
</evidence>
<feature type="transmembrane region" description="Helical" evidence="5">
    <location>
        <begin position="155"/>
        <end position="177"/>
    </location>
</feature>
<dbReference type="RefSeq" id="WP_006362706.1">
    <property type="nucleotide sequence ID" value="NZ_GG700631.1"/>
</dbReference>
<keyword evidence="4 5" id="KW-0472">Membrane</keyword>
<evidence type="ECO:0000256" key="4">
    <source>
        <dbReference type="ARBA" id="ARBA00023136"/>
    </source>
</evidence>
<feature type="transmembrane region" description="Helical" evidence="5">
    <location>
        <begin position="111"/>
        <end position="135"/>
    </location>
</feature>
<evidence type="ECO:0000259" key="6">
    <source>
        <dbReference type="PROSITE" id="PS50850"/>
    </source>
</evidence>
<sequence length="410" mass="43114">MNERTNEAASSATGKGQTGILLAVVMLAFMGQMMLNPILAPLARMIGLEEWHVGAIISMAALVLTLLSQFWGRRSQKVGPKRVLIFAMLLGFLALGSFALVAYAGSRGLIAGFWLVFGAVATRGILYGSAISAVLPAAQSYLVSQCESEEDRVKAVGGIGAMNGLSGVIGSVFGGVLSMIGGLMLPLSIMPFMMLVALAVLAAAFKPSANARAVDEPAKVSYFDPRVFPFLLVGFFMFLAFSSLQTTIGFAVQDRLALDETLTAGYTSLIMIVMSVTMIVCQAVVVPRLKWSARRLLRVGFVLLSISGVLFLAGNTLALLLIAAVTIGVGVGFAMPGYNAGPTMDMAHEEQGGLAGLISANNGATYIIAPVLSTSLYGWAPLSSFVLVIVLLVAGLALCLLHPTLRNERK</sequence>
<feature type="transmembrane region" description="Helical" evidence="5">
    <location>
        <begin position="83"/>
        <end position="105"/>
    </location>
</feature>
<evidence type="ECO:0000256" key="1">
    <source>
        <dbReference type="ARBA" id="ARBA00004651"/>
    </source>
</evidence>
<dbReference type="InterPro" id="IPR011701">
    <property type="entry name" value="MFS"/>
</dbReference>
<dbReference type="GO" id="GO:0005886">
    <property type="term" value="C:plasma membrane"/>
    <property type="evidence" value="ECO:0007669"/>
    <property type="project" value="UniProtKB-SubCell"/>
</dbReference>
<feature type="transmembrane region" description="Helical" evidence="5">
    <location>
        <begin position="20"/>
        <end position="39"/>
    </location>
</feature>
<dbReference type="InterPro" id="IPR036259">
    <property type="entry name" value="MFS_trans_sf"/>
</dbReference>
<dbReference type="Proteomes" id="UP000006001">
    <property type="component" value="Unassembled WGS sequence"/>
</dbReference>
<keyword evidence="2 5" id="KW-0812">Transmembrane</keyword>
<evidence type="ECO:0000256" key="5">
    <source>
        <dbReference type="SAM" id="Phobius"/>
    </source>
</evidence>
<dbReference type="PANTHER" id="PTHR23546:SF1">
    <property type="entry name" value="MEMBRANE PROTEIN"/>
    <property type="match status" value="1"/>
</dbReference>
<dbReference type="Gene3D" id="1.20.1250.20">
    <property type="entry name" value="MFS general substrate transporter like domains"/>
    <property type="match status" value="1"/>
</dbReference>
<feature type="transmembrane region" description="Helical" evidence="5">
    <location>
        <begin position="51"/>
        <end position="71"/>
    </location>
</feature>
<feature type="transmembrane region" description="Helical" evidence="5">
    <location>
        <begin position="264"/>
        <end position="284"/>
    </location>
</feature>
<feature type="transmembrane region" description="Helical" evidence="5">
    <location>
        <begin position="378"/>
        <end position="401"/>
    </location>
</feature>
<proteinExistence type="predicted"/>
<keyword evidence="8" id="KW-1185">Reference proteome</keyword>
<protein>
    <submittedName>
        <fullName evidence="7">Transporter, major facilitator family protein</fullName>
    </submittedName>
</protein>